<comment type="similarity">
    <text evidence="1">Belongs to the methylglyoxal synthase family.</text>
</comment>
<dbReference type="InterPro" id="IPR004363">
    <property type="entry name" value="Methylgl_synth"/>
</dbReference>
<protein>
    <recommendedName>
        <fullName evidence="1">Methylglyoxal synthase</fullName>
        <shortName evidence="1">MGS</shortName>
        <ecNumber evidence="1">4.2.3.3</ecNumber>
    </recommendedName>
</protein>
<dbReference type="GO" id="GO:0005829">
    <property type="term" value="C:cytosol"/>
    <property type="evidence" value="ECO:0007669"/>
    <property type="project" value="TreeGrafter"/>
</dbReference>
<dbReference type="NCBIfam" id="TIGR00160">
    <property type="entry name" value="MGSA"/>
    <property type="match status" value="1"/>
</dbReference>
<evidence type="ECO:0000259" key="2">
    <source>
        <dbReference type="PROSITE" id="PS51855"/>
    </source>
</evidence>
<reference evidence="4" key="1">
    <citation type="submission" date="2016-11" db="EMBL/GenBank/DDBJ databases">
        <title>Dehalogenimonas formicexedens sp. nov., a chlorinated alkane respiring bacterium isolated from contaminated groundwater.</title>
        <authorList>
            <person name="Key T.A."/>
            <person name="Bowman K.S."/>
            <person name="Lee I."/>
            <person name="Chun J."/>
            <person name="Albuquerque L."/>
            <person name="da Costa M.S."/>
            <person name="Rainey F.A."/>
            <person name="Moe W.M."/>
        </authorList>
    </citation>
    <scope>NUCLEOTIDE SEQUENCE [LARGE SCALE GENOMIC DNA]</scope>
    <source>
        <strain evidence="4">NSZ-14</strain>
    </source>
</reference>
<dbReference type="STRING" id="1839801.Dform_01619"/>
<feature type="binding site" evidence="1">
    <location>
        <position position="103"/>
    </location>
    <ligand>
        <name>substrate</name>
    </ligand>
</feature>
<dbReference type="EMBL" id="CP018258">
    <property type="protein sequence ID" value="APV44940.1"/>
    <property type="molecule type" value="Genomic_DNA"/>
</dbReference>
<sequence length="159" mass="17290">MIKNSIDNTTENRISPITLALIAHDNKKEEMLSLVEDHRDSLSQLSLVATRSTGMLIQSRTGLQVTLMQSGPMGGDQQIGSLVASGMVKAVIFLRDPLTVQPHEPDVSALLRLCDVHNVPLATNLTTAEAVLHLIFEHGEIIDELTVRSRFLTGVVSAL</sequence>
<dbReference type="AlphaFoldDB" id="A0A1P8F928"/>
<feature type="binding site" evidence="1">
    <location>
        <begin position="70"/>
        <end position="71"/>
    </location>
    <ligand>
        <name>substrate</name>
    </ligand>
</feature>
<feature type="binding site" evidence="1">
    <location>
        <position position="24"/>
    </location>
    <ligand>
        <name>substrate</name>
    </ligand>
</feature>
<comment type="catalytic activity">
    <reaction evidence="1">
        <text>dihydroxyacetone phosphate = methylglyoxal + phosphate</text>
        <dbReference type="Rhea" id="RHEA:17937"/>
        <dbReference type="ChEBI" id="CHEBI:17158"/>
        <dbReference type="ChEBI" id="CHEBI:43474"/>
        <dbReference type="ChEBI" id="CHEBI:57642"/>
        <dbReference type="EC" id="4.2.3.3"/>
    </reaction>
</comment>
<feature type="active site" description="Proton donor/acceptor" evidence="1">
    <location>
        <position position="76"/>
    </location>
</feature>
<evidence type="ECO:0000256" key="1">
    <source>
        <dbReference type="HAMAP-Rule" id="MF_00549"/>
    </source>
</evidence>
<dbReference type="PANTHER" id="PTHR30492">
    <property type="entry name" value="METHYLGLYOXAL SYNTHASE"/>
    <property type="match status" value="1"/>
</dbReference>
<dbReference type="PANTHER" id="PTHR30492:SF0">
    <property type="entry name" value="METHYLGLYOXAL SYNTHASE"/>
    <property type="match status" value="1"/>
</dbReference>
<dbReference type="SUPFAM" id="SSF52335">
    <property type="entry name" value="Methylglyoxal synthase-like"/>
    <property type="match status" value="1"/>
</dbReference>
<comment type="function">
    <text evidence="1">Catalyzes the formation of methylglyoxal from dihydroxyacetone phosphate.</text>
</comment>
<keyword evidence="4" id="KW-1185">Reference proteome</keyword>
<feature type="domain" description="MGS-like" evidence="2">
    <location>
        <begin position="12"/>
        <end position="159"/>
    </location>
</feature>
<dbReference type="NCBIfam" id="NF003559">
    <property type="entry name" value="PRK05234.1"/>
    <property type="match status" value="1"/>
</dbReference>
<accession>A0A1P8F928</accession>
<dbReference type="HAMAP" id="MF_00549">
    <property type="entry name" value="Methylglyoxal_synth"/>
    <property type="match status" value="1"/>
</dbReference>
<evidence type="ECO:0000313" key="3">
    <source>
        <dbReference type="EMBL" id="APV44940.1"/>
    </source>
</evidence>
<dbReference type="GO" id="GO:0008929">
    <property type="term" value="F:methylglyoxal synthase activity"/>
    <property type="evidence" value="ECO:0007669"/>
    <property type="project" value="UniProtKB-UniRule"/>
</dbReference>
<dbReference type="KEGG" id="dfo:Dform_01619"/>
<dbReference type="GO" id="GO:0019242">
    <property type="term" value="P:methylglyoxal biosynthetic process"/>
    <property type="evidence" value="ECO:0007669"/>
    <property type="project" value="UniProtKB-UniRule"/>
</dbReference>
<feature type="binding site" evidence="1">
    <location>
        <position position="28"/>
    </location>
    <ligand>
        <name>substrate</name>
    </ligand>
</feature>
<dbReference type="InterPro" id="IPR018148">
    <property type="entry name" value="Methylglyoxal_synth_AS"/>
</dbReference>
<keyword evidence="1 3" id="KW-0456">Lyase</keyword>
<dbReference type="CDD" id="cd01422">
    <property type="entry name" value="MGS"/>
    <property type="match status" value="1"/>
</dbReference>
<dbReference type="PROSITE" id="PS51855">
    <property type="entry name" value="MGS"/>
    <property type="match status" value="1"/>
</dbReference>
<proteinExistence type="inferred from homology"/>
<evidence type="ECO:0000313" key="4">
    <source>
        <dbReference type="Proteomes" id="UP000185934"/>
    </source>
</evidence>
<gene>
    <name evidence="1 3" type="primary">mgsA</name>
    <name evidence="3" type="ORF">Dform_01619</name>
</gene>
<comment type="caution">
    <text evidence="1">Lacks conserved residue(s) required for the propagation of feature annotation.</text>
</comment>
<dbReference type="Pfam" id="PF02142">
    <property type="entry name" value="MGS"/>
    <property type="match status" value="1"/>
</dbReference>
<dbReference type="InterPro" id="IPR011607">
    <property type="entry name" value="MGS-like_dom"/>
</dbReference>
<name>A0A1P8F928_9CHLR</name>
<dbReference type="PROSITE" id="PS01335">
    <property type="entry name" value="METHYLGLYOXAL_SYNTH"/>
    <property type="match status" value="1"/>
</dbReference>
<dbReference type="Gene3D" id="3.40.50.1380">
    <property type="entry name" value="Methylglyoxal synthase-like domain"/>
    <property type="match status" value="1"/>
</dbReference>
<dbReference type="InterPro" id="IPR036914">
    <property type="entry name" value="MGS-like_dom_sf"/>
</dbReference>
<dbReference type="SMART" id="SM00851">
    <property type="entry name" value="MGS"/>
    <property type="match status" value="1"/>
</dbReference>
<dbReference type="EC" id="4.2.3.3" evidence="1"/>
<dbReference type="Proteomes" id="UP000185934">
    <property type="component" value="Chromosome"/>
</dbReference>
<organism evidence="3 4">
    <name type="scientific">Dehalogenimonas formicexedens</name>
    <dbReference type="NCBI Taxonomy" id="1839801"/>
    <lineage>
        <taxon>Bacteria</taxon>
        <taxon>Bacillati</taxon>
        <taxon>Chloroflexota</taxon>
        <taxon>Dehalococcoidia</taxon>
        <taxon>Dehalococcoidales</taxon>
        <taxon>Dehalococcoidaceae</taxon>
        <taxon>Dehalogenimonas</taxon>
    </lineage>
</organism>